<dbReference type="SMART" id="SM00128">
    <property type="entry name" value="IPPc"/>
    <property type="match status" value="1"/>
</dbReference>
<evidence type="ECO:0000256" key="5">
    <source>
        <dbReference type="ARBA" id="ARBA00022448"/>
    </source>
</evidence>
<feature type="compositionally biased region" description="Pro residues" evidence="9">
    <location>
        <begin position="1039"/>
        <end position="1051"/>
    </location>
</feature>
<feature type="region of interest" description="Disordered" evidence="9">
    <location>
        <begin position="199"/>
        <end position="225"/>
    </location>
</feature>
<keyword evidence="6" id="KW-0963">Cytoplasm</keyword>
<proteinExistence type="inferred from homology"/>
<comment type="similarity">
    <text evidence="2">Belongs to the synaptojanin family.</text>
</comment>
<feature type="region of interest" description="Disordered" evidence="9">
    <location>
        <begin position="1027"/>
        <end position="1160"/>
    </location>
</feature>
<keyword evidence="10" id="KW-0732">Signal</keyword>
<keyword evidence="8" id="KW-0653">Protein transport</keyword>
<feature type="chain" id="PRO_5022969885" description="phosphoinositide 5-phosphatase" evidence="10">
    <location>
        <begin position="19"/>
        <end position="1160"/>
    </location>
</feature>
<accession>A0A5C5G3T4</accession>
<gene>
    <name evidence="12" type="ORF">DMC30DRAFT_347160</name>
</gene>
<evidence type="ECO:0000256" key="2">
    <source>
        <dbReference type="ARBA" id="ARBA00008943"/>
    </source>
</evidence>
<comment type="caution">
    <text evidence="12">The sequence shown here is derived from an EMBL/GenBank/DDBJ whole genome shotgun (WGS) entry which is preliminary data.</text>
</comment>
<dbReference type="PANTHER" id="PTHR11200">
    <property type="entry name" value="INOSITOL 5-PHOSPHATASE"/>
    <property type="match status" value="1"/>
</dbReference>
<dbReference type="InterPro" id="IPR002013">
    <property type="entry name" value="SAC_dom"/>
</dbReference>
<feature type="domain" description="SAC" evidence="11">
    <location>
        <begin position="165"/>
        <end position="551"/>
    </location>
</feature>
<evidence type="ECO:0000256" key="8">
    <source>
        <dbReference type="ARBA" id="ARBA00022927"/>
    </source>
</evidence>
<evidence type="ECO:0000256" key="3">
    <source>
        <dbReference type="ARBA" id="ARBA00009678"/>
    </source>
</evidence>
<evidence type="ECO:0000259" key="11">
    <source>
        <dbReference type="PROSITE" id="PS50275"/>
    </source>
</evidence>
<feature type="signal peptide" evidence="10">
    <location>
        <begin position="1"/>
        <end position="18"/>
    </location>
</feature>
<dbReference type="Pfam" id="PF02383">
    <property type="entry name" value="Syja_N"/>
    <property type="match status" value="1"/>
</dbReference>
<evidence type="ECO:0000313" key="13">
    <source>
        <dbReference type="Proteomes" id="UP000311382"/>
    </source>
</evidence>
<dbReference type="Gene3D" id="3.60.10.10">
    <property type="entry name" value="Endonuclease/exonuclease/phosphatase"/>
    <property type="match status" value="1"/>
</dbReference>
<reference evidence="12 13" key="1">
    <citation type="submission" date="2019-03" db="EMBL/GenBank/DDBJ databases">
        <title>Rhodosporidium diobovatum UCD-FST 08-225 genome sequencing, assembly, and annotation.</title>
        <authorList>
            <person name="Fakankun I.U."/>
            <person name="Fristensky B."/>
            <person name="Levin D.B."/>
        </authorList>
    </citation>
    <scope>NUCLEOTIDE SEQUENCE [LARGE SCALE GENOMIC DNA]</scope>
    <source>
        <strain evidence="12 13">UCD-FST 08-225</strain>
    </source>
</reference>
<evidence type="ECO:0000313" key="12">
    <source>
        <dbReference type="EMBL" id="TNY23615.1"/>
    </source>
</evidence>
<dbReference type="GO" id="GO:0015031">
    <property type="term" value="P:protein transport"/>
    <property type="evidence" value="ECO:0007669"/>
    <property type="project" value="UniProtKB-KW"/>
</dbReference>
<dbReference type="SUPFAM" id="SSF56219">
    <property type="entry name" value="DNase I-like"/>
    <property type="match status" value="1"/>
</dbReference>
<sequence>MQVPLQLWLLRHPARALALVSSEWALVFRSPPPSPAASSTAARDHDSVSVVVELLPREDVDLEVATLLHSRVSGCLGVLSVGNDTFLPIITHATALGATYDRPFAGPGTEPVNRILAVDFFCLTSSAFDYLHAPALSSATSEPNGGGEHLDSSEPTALEHPCQGIRKILSNSSFYFSSGPDAFDLSTRLQARLDKLTHAAASGGGSDNDDGDDDAGSDGEPTRDGYAAAALDHDSRFLWNTYLVAPLLSFRSSLPPDMRDVFDEQAFMVLAIQGYVGTYDISLGGEPAVLSLVSRLGWKRSGTRFNVRGVDDDGGVANFVETETILRTRDLCFSYCQTRGSVPLFWEEGGGQPFNPKITITRPIEASLPAFLRHFEDLLEHYGALHAINLLGSKEGEAALTLAYEAHLRAAADADENIARDVGMTAFDFHQHAKVGGIESVKHHLLRAVGEVGEGFGACVVSVDAEGRPTPILQQRGVFRTNCKGARGRLSCRCLDRTNAVEDSLSRFALEDFLRSTQPTWLGASESAALWGSHRVLWADNGDALSKIYVGTGAINTSFTRTGKKSLAGMLSDASKSVNRVFQQQLFDGGKQRAIDALLGNLATSRKVRIFNPIDDTLRAQLRARAEDFTSYEPATIFVGTYNLNGKAPGDESLLPWLFPVEAGPDPALLVIGFQEIVPLSPQQIMSTDPRQLRRWEAHILKTLADRPGKKSEYVLLRSGQLVGTALIVLCKKDVAGEVRNVEAATKKTGVRGLAGNKGAVAIRLDYRATSCCFLTAHFAAGHSNVEERNQDYRTIAENLHFARGKTISSHENVIWAADTNYRISLSNEEVRSLAESDDYDRLLAADQLALSMRQRGVFKGYQEAPLVFRPTYKYDNGTDTYDSSEKQRIPAFTDRILYKGHELDCYRYQRAELRTSDHRPVYALFRARIRSIDQAKRAALRKELLRELMAHPPDETLDDKLSRLAIGSSTGKKTLPPPSDDEQAWWNDKDGTFSPPTPLARARNPAVSNPFSPDYYLTGSSSITFLNGSAPSQRRAPPAVPQKPVRPPAPTVKTGDLVDLSDIAAPTESPSSTSPARAALPPSAFQAVRRKQPPPSPSTTSTPAASQSLAPSGAKAPPPLPQRPDQGAGSRPPSLAGSRSQLSEVVDAQGTGDSWQLIP</sequence>
<keyword evidence="7" id="KW-0378">Hydrolase</keyword>
<protein>
    <recommendedName>
        <fullName evidence="4">phosphoinositide 5-phosphatase</fullName>
        <ecNumber evidence="4">3.1.3.36</ecNumber>
    </recommendedName>
</protein>
<dbReference type="Proteomes" id="UP000311382">
    <property type="component" value="Unassembled WGS sequence"/>
</dbReference>
<dbReference type="OrthoDB" id="405996at2759"/>
<evidence type="ECO:0000256" key="10">
    <source>
        <dbReference type="SAM" id="SignalP"/>
    </source>
</evidence>
<dbReference type="FunFam" id="3.60.10.10:FF:000029">
    <property type="entry name" value="Inositol polyphosphate 5-phosphatase"/>
    <property type="match status" value="1"/>
</dbReference>
<evidence type="ECO:0000256" key="7">
    <source>
        <dbReference type="ARBA" id="ARBA00022801"/>
    </source>
</evidence>
<comment type="similarity">
    <text evidence="3">In the central section; belongs to the inositol 1,4,5-trisphosphate 5-phosphatase family.</text>
</comment>
<dbReference type="GO" id="GO:0046856">
    <property type="term" value="P:phosphatidylinositol dephosphorylation"/>
    <property type="evidence" value="ECO:0007669"/>
    <property type="project" value="InterPro"/>
</dbReference>
<dbReference type="InterPro" id="IPR036691">
    <property type="entry name" value="Endo/exonu/phosph_ase_sf"/>
</dbReference>
<feature type="compositionally biased region" description="Low complexity" evidence="9">
    <location>
        <begin position="1099"/>
        <end position="1113"/>
    </location>
</feature>
<feature type="region of interest" description="Disordered" evidence="9">
    <location>
        <begin position="138"/>
        <end position="157"/>
    </location>
</feature>
<dbReference type="GO" id="GO:0004439">
    <property type="term" value="F:phosphatidylinositol-4,5-bisphosphate 5-phosphatase activity"/>
    <property type="evidence" value="ECO:0007669"/>
    <property type="project" value="UniProtKB-EC"/>
</dbReference>
<dbReference type="STRING" id="5288.A0A5C5G3T4"/>
<dbReference type="PANTHER" id="PTHR11200:SF257">
    <property type="entry name" value="PHOSPHOINOSITIDE 5-PHOSPHATASE"/>
    <property type="match status" value="1"/>
</dbReference>
<comment type="subcellular location">
    <subcellularLocation>
        <location evidence="1">Cytoplasm</location>
    </subcellularLocation>
</comment>
<dbReference type="GO" id="GO:0016020">
    <property type="term" value="C:membrane"/>
    <property type="evidence" value="ECO:0007669"/>
    <property type="project" value="TreeGrafter"/>
</dbReference>
<dbReference type="InterPro" id="IPR000300">
    <property type="entry name" value="IPPc"/>
</dbReference>
<keyword evidence="5" id="KW-0813">Transport</keyword>
<evidence type="ECO:0000256" key="9">
    <source>
        <dbReference type="SAM" id="MobiDB-lite"/>
    </source>
</evidence>
<dbReference type="InterPro" id="IPR046985">
    <property type="entry name" value="IP5"/>
</dbReference>
<feature type="region of interest" description="Disordered" evidence="9">
    <location>
        <begin position="969"/>
        <end position="1009"/>
    </location>
</feature>
<organism evidence="12 13">
    <name type="scientific">Rhodotorula diobovata</name>
    <dbReference type="NCBI Taxonomy" id="5288"/>
    <lineage>
        <taxon>Eukaryota</taxon>
        <taxon>Fungi</taxon>
        <taxon>Dikarya</taxon>
        <taxon>Basidiomycota</taxon>
        <taxon>Pucciniomycotina</taxon>
        <taxon>Microbotryomycetes</taxon>
        <taxon>Sporidiobolales</taxon>
        <taxon>Sporidiobolaceae</taxon>
        <taxon>Rhodotorula</taxon>
    </lineage>
</organism>
<name>A0A5C5G3T4_9BASI</name>
<dbReference type="AlphaFoldDB" id="A0A5C5G3T4"/>
<dbReference type="EMBL" id="SOZI01000009">
    <property type="protein sequence ID" value="TNY23615.1"/>
    <property type="molecule type" value="Genomic_DNA"/>
</dbReference>
<dbReference type="EC" id="3.1.3.36" evidence="4"/>
<evidence type="ECO:0000256" key="6">
    <source>
        <dbReference type="ARBA" id="ARBA00022490"/>
    </source>
</evidence>
<dbReference type="GO" id="GO:0005737">
    <property type="term" value="C:cytoplasm"/>
    <property type="evidence" value="ECO:0007669"/>
    <property type="project" value="UniProtKB-SubCell"/>
</dbReference>
<feature type="compositionally biased region" description="Acidic residues" evidence="9">
    <location>
        <begin position="207"/>
        <end position="217"/>
    </location>
</feature>
<feature type="compositionally biased region" description="Low complexity" evidence="9">
    <location>
        <begin position="1065"/>
        <end position="1085"/>
    </location>
</feature>
<evidence type="ECO:0000256" key="1">
    <source>
        <dbReference type="ARBA" id="ARBA00004496"/>
    </source>
</evidence>
<dbReference type="PROSITE" id="PS50275">
    <property type="entry name" value="SAC"/>
    <property type="match status" value="1"/>
</dbReference>
<dbReference type="Pfam" id="PF22669">
    <property type="entry name" value="Exo_endo_phos2"/>
    <property type="match status" value="1"/>
</dbReference>
<keyword evidence="13" id="KW-1185">Reference proteome</keyword>
<evidence type="ECO:0000256" key="4">
    <source>
        <dbReference type="ARBA" id="ARBA00013044"/>
    </source>
</evidence>
<dbReference type="GO" id="GO:0043813">
    <property type="term" value="F:phosphatidylinositol-3,5-bisphosphate 5-phosphatase activity"/>
    <property type="evidence" value="ECO:0007669"/>
    <property type="project" value="TreeGrafter"/>
</dbReference>